<accession>A0ACC2LU84</accession>
<dbReference type="Proteomes" id="UP001234297">
    <property type="component" value="Chromosome 3"/>
</dbReference>
<comment type="caution">
    <text evidence="1">The sequence shown here is derived from an EMBL/GenBank/DDBJ whole genome shotgun (WGS) entry which is preliminary data.</text>
</comment>
<name>A0ACC2LU84_PERAE</name>
<dbReference type="EMBL" id="CM056811">
    <property type="protein sequence ID" value="KAJ8636753.1"/>
    <property type="molecule type" value="Genomic_DNA"/>
</dbReference>
<organism evidence="1 2">
    <name type="scientific">Persea americana</name>
    <name type="common">Avocado</name>
    <dbReference type="NCBI Taxonomy" id="3435"/>
    <lineage>
        <taxon>Eukaryota</taxon>
        <taxon>Viridiplantae</taxon>
        <taxon>Streptophyta</taxon>
        <taxon>Embryophyta</taxon>
        <taxon>Tracheophyta</taxon>
        <taxon>Spermatophyta</taxon>
        <taxon>Magnoliopsida</taxon>
        <taxon>Magnoliidae</taxon>
        <taxon>Laurales</taxon>
        <taxon>Lauraceae</taxon>
        <taxon>Persea</taxon>
    </lineage>
</organism>
<evidence type="ECO:0000313" key="2">
    <source>
        <dbReference type="Proteomes" id="UP001234297"/>
    </source>
</evidence>
<reference evidence="1 2" key="1">
    <citation type="journal article" date="2022" name="Hortic Res">
        <title>A haplotype resolved chromosomal level avocado genome allows analysis of novel avocado genes.</title>
        <authorList>
            <person name="Nath O."/>
            <person name="Fletcher S.J."/>
            <person name="Hayward A."/>
            <person name="Shaw L.M."/>
            <person name="Masouleh A.K."/>
            <person name="Furtado A."/>
            <person name="Henry R.J."/>
            <person name="Mitter N."/>
        </authorList>
    </citation>
    <scope>NUCLEOTIDE SEQUENCE [LARGE SCALE GENOMIC DNA]</scope>
    <source>
        <strain evidence="2">cv. Hass</strain>
    </source>
</reference>
<keyword evidence="2" id="KW-1185">Reference proteome</keyword>
<evidence type="ECO:0000313" key="1">
    <source>
        <dbReference type="EMBL" id="KAJ8636753.1"/>
    </source>
</evidence>
<sequence length="185" mass="20724">MPFESIESLTSFLFDDVEPIITTQEEREKYDEIYLDFQRCLEPEPITSFGEANTTTLSGAVPKEAEPMATSGEPNTSIGNTVGETIEQPREEDEPDIPTSPSEAITTQPAKTRPSKKGRKKHTEESQRPDWLPEGWTSRVEVRRNGASAGAKDRYYFAPGSGRRFRSKKEVEKFIETEVGTANCS</sequence>
<proteinExistence type="predicted"/>
<gene>
    <name evidence="1" type="ORF">MRB53_011020</name>
</gene>
<protein>
    <submittedName>
        <fullName evidence="1">Uncharacterized protein</fullName>
    </submittedName>
</protein>